<feature type="domain" description="Ketopantoate reductase C-terminal" evidence="6">
    <location>
        <begin position="181"/>
        <end position="322"/>
    </location>
</feature>
<feature type="domain" description="Ketopantoate reductase N-terminal" evidence="5">
    <location>
        <begin position="5"/>
        <end position="138"/>
    </location>
</feature>
<keyword evidence="3 4" id="KW-0560">Oxidoreductase</keyword>
<keyword evidence="8" id="KW-1185">Reference proteome</keyword>
<dbReference type="OrthoDB" id="9793586at2"/>
<dbReference type="RefSeq" id="WP_084233609.1">
    <property type="nucleotide sequence ID" value="NZ_FWXW01000002.1"/>
</dbReference>
<dbReference type="GO" id="GO:0005737">
    <property type="term" value="C:cytoplasm"/>
    <property type="evidence" value="ECO:0007669"/>
    <property type="project" value="TreeGrafter"/>
</dbReference>
<keyword evidence="2 4" id="KW-0521">NADP</keyword>
<dbReference type="UniPathway" id="UPA00028">
    <property type="reaction ID" value="UER00004"/>
</dbReference>
<protein>
    <recommendedName>
        <fullName evidence="4">2-dehydropantoate 2-reductase</fullName>
        <ecNumber evidence="4">1.1.1.169</ecNumber>
    </recommendedName>
    <alternativeName>
        <fullName evidence="4">Ketopantoate reductase</fullName>
    </alternativeName>
</protein>
<dbReference type="NCBIfam" id="TIGR00745">
    <property type="entry name" value="apbA_panE"/>
    <property type="match status" value="1"/>
</dbReference>
<evidence type="ECO:0000256" key="1">
    <source>
        <dbReference type="ARBA" id="ARBA00007870"/>
    </source>
</evidence>
<name>A0A1W1ZDI1_9FIRM</name>
<evidence type="ECO:0000256" key="2">
    <source>
        <dbReference type="ARBA" id="ARBA00022857"/>
    </source>
</evidence>
<comment type="catalytic activity">
    <reaction evidence="4">
        <text>(R)-pantoate + NADP(+) = 2-dehydropantoate + NADPH + H(+)</text>
        <dbReference type="Rhea" id="RHEA:16233"/>
        <dbReference type="ChEBI" id="CHEBI:11561"/>
        <dbReference type="ChEBI" id="CHEBI:15378"/>
        <dbReference type="ChEBI" id="CHEBI:15980"/>
        <dbReference type="ChEBI" id="CHEBI:57783"/>
        <dbReference type="ChEBI" id="CHEBI:58349"/>
        <dbReference type="EC" id="1.1.1.169"/>
    </reaction>
</comment>
<sequence>MIKRIAVMGVGSLGTILGAYLSRGGLDVTLVDAWKEHVDALNTKGARVTGGVEMTIPVKACTPDQMEGTFDLFIYLAKQTFNATAIPQMVAHCHKDTIICTGQNGLPELAVAEKWPKSQVCGSPVGWPATFLGPGVSQLSCTEDSPFFTFHLGTVEGPITPWLLEVKAILEKMCPVHLTENLMADRWSKVLINSTFSGMSTVIGGTFGDALADDKGAKCIVHIGREVVKVCQAMNMVLPPIFGVDFFKLYDFTTPEGEKNAIDVVRKTLGGNQGEASMLQDLRKGRKCEIFAINGVVSDTARKYGIETPYCDAVVRVVSEIEAGKRTLGKQNLDGMPD</sequence>
<dbReference type="Gene3D" id="3.40.50.720">
    <property type="entry name" value="NAD(P)-binding Rossmann-like Domain"/>
    <property type="match status" value="1"/>
</dbReference>
<reference evidence="7 8" key="1">
    <citation type="submission" date="2017-04" db="EMBL/GenBank/DDBJ databases">
        <authorList>
            <person name="Afonso C.L."/>
            <person name="Miller P.J."/>
            <person name="Scott M.A."/>
            <person name="Spackman E."/>
            <person name="Goraichik I."/>
            <person name="Dimitrov K.M."/>
            <person name="Suarez D.L."/>
            <person name="Swayne D.E."/>
        </authorList>
    </citation>
    <scope>NUCLEOTIDE SEQUENCE [LARGE SCALE GENOMIC DNA]</scope>
    <source>
        <strain evidence="7 8">DSM 12816</strain>
    </source>
</reference>
<dbReference type="InterPro" id="IPR051402">
    <property type="entry name" value="KPR-Related"/>
</dbReference>
<dbReference type="Pfam" id="PF02558">
    <property type="entry name" value="ApbA"/>
    <property type="match status" value="1"/>
</dbReference>
<dbReference type="InterPro" id="IPR036291">
    <property type="entry name" value="NAD(P)-bd_dom_sf"/>
</dbReference>
<evidence type="ECO:0000256" key="3">
    <source>
        <dbReference type="ARBA" id="ARBA00023002"/>
    </source>
</evidence>
<dbReference type="InterPro" id="IPR013752">
    <property type="entry name" value="KPA_reductase"/>
</dbReference>
<dbReference type="PANTHER" id="PTHR21708">
    <property type="entry name" value="PROBABLE 2-DEHYDROPANTOATE 2-REDUCTASE"/>
    <property type="match status" value="1"/>
</dbReference>
<comment type="pathway">
    <text evidence="4">Cofactor biosynthesis; (R)-pantothenate biosynthesis; (R)-pantoate from 3-methyl-2-oxobutanoate: step 2/2.</text>
</comment>
<dbReference type="AlphaFoldDB" id="A0A1W1ZDI1"/>
<dbReference type="Pfam" id="PF08546">
    <property type="entry name" value="ApbA_C"/>
    <property type="match status" value="1"/>
</dbReference>
<evidence type="ECO:0000313" key="8">
    <source>
        <dbReference type="Proteomes" id="UP000192790"/>
    </source>
</evidence>
<dbReference type="GO" id="GO:0015940">
    <property type="term" value="P:pantothenate biosynthetic process"/>
    <property type="evidence" value="ECO:0007669"/>
    <property type="project" value="UniProtKB-UniPathway"/>
</dbReference>
<dbReference type="SUPFAM" id="SSF48179">
    <property type="entry name" value="6-phosphogluconate dehydrogenase C-terminal domain-like"/>
    <property type="match status" value="1"/>
</dbReference>
<evidence type="ECO:0000313" key="7">
    <source>
        <dbReference type="EMBL" id="SMC46292.1"/>
    </source>
</evidence>
<dbReference type="InterPro" id="IPR008927">
    <property type="entry name" value="6-PGluconate_DH-like_C_sf"/>
</dbReference>
<proteinExistence type="inferred from homology"/>
<evidence type="ECO:0000259" key="6">
    <source>
        <dbReference type="Pfam" id="PF08546"/>
    </source>
</evidence>
<dbReference type="InterPro" id="IPR003710">
    <property type="entry name" value="ApbA"/>
</dbReference>
<dbReference type="InterPro" id="IPR013332">
    <property type="entry name" value="KPR_N"/>
</dbReference>
<dbReference type="EC" id="1.1.1.169" evidence="4"/>
<dbReference type="SUPFAM" id="SSF51735">
    <property type="entry name" value="NAD(P)-binding Rossmann-fold domains"/>
    <property type="match status" value="1"/>
</dbReference>
<dbReference type="STRING" id="1122930.SAMN02745168_0967"/>
<dbReference type="Gene3D" id="1.10.1040.10">
    <property type="entry name" value="N-(1-d-carboxylethyl)-l-norvaline Dehydrogenase, domain 2"/>
    <property type="match status" value="1"/>
</dbReference>
<dbReference type="InterPro" id="IPR013328">
    <property type="entry name" value="6PGD_dom2"/>
</dbReference>
<dbReference type="GO" id="GO:0008677">
    <property type="term" value="F:2-dehydropantoate 2-reductase activity"/>
    <property type="evidence" value="ECO:0007669"/>
    <property type="project" value="UniProtKB-EC"/>
</dbReference>
<comment type="function">
    <text evidence="4">Catalyzes the NADPH-dependent reduction of ketopantoate into pantoic acid.</text>
</comment>
<evidence type="ECO:0000259" key="5">
    <source>
        <dbReference type="Pfam" id="PF02558"/>
    </source>
</evidence>
<accession>A0A1W1ZDI1</accession>
<gene>
    <name evidence="7" type="ORF">SAMN02745168_0967</name>
</gene>
<dbReference type="Proteomes" id="UP000192790">
    <property type="component" value="Unassembled WGS sequence"/>
</dbReference>
<evidence type="ECO:0000256" key="4">
    <source>
        <dbReference type="RuleBase" id="RU362068"/>
    </source>
</evidence>
<keyword evidence="4" id="KW-0566">Pantothenate biosynthesis</keyword>
<comment type="similarity">
    <text evidence="1 4">Belongs to the ketopantoate reductase family.</text>
</comment>
<dbReference type="PANTHER" id="PTHR21708:SF26">
    <property type="entry name" value="2-DEHYDROPANTOATE 2-REDUCTASE"/>
    <property type="match status" value="1"/>
</dbReference>
<organism evidence="7 8">
    <name type="scientific">Papillibacter cinnamivorans DSM 12816</name>
    <dbReference type="NCBI Taxonomy" id="1122930"/>
    <lineage>
        <taxon>Bacteria</taxon>
        <taxon>Bacillati</taxon>
        <taxon>Bacillota</taxon>
        <taxon>Clostridia</taxon>
        <taxon>Eubacteriales</taxon>
        <taxon>Oscillospiraceae</taxon>
        <taxon>Papillibacter</taxon>
    </lineage>
</organism>
<dbReference type="EMBL" id="FWXW01000002">
    <property type="protein sequence ID" value="SMC46292.1"/>
    <property type="molecule type" value="Genomic_DNA"/>
</dbReference>